<sequence>MTKKPSRRSENQDLYIGLVRLHVLHHAAEEPIFGLGIIRELSRHGYRLGPGTIYPLLHGMERRGWLKSKLQLVAGRNRKVYLATAAGRKALVKARKQVQELYEEMGEGK</sequence>
<dbReference type="InterPro" id="IPR036390">
    <property type="entry name" value="WH_DNA-bd_sf"/>
</dbReference>
<comment type="caution">
    <text evidence="2">The sequence shown here is derived from an EMBL/GenBank/DDBJ whole genome shotgun (WGS) entry which is preliminary data.</text>
</comment>
<organism evidence="2 3">
    <name type="scientific">Acidicapsa dinghuensis</name>
    <dbReference type="NCBI Taxonomy" id="2218256"/>
    <lineage>
        <taxon>Bacteria</taxon>
        <taxon>Pseudomonadati</taxon>
        <taxon>Acidobacteriota</taxon>
        <taxon>Terriglobia</taxon>
        <taxon>Terriglobales</taxon>
        <taxon>Acidobacteriaceae</taxon>
        <taxon>Acidicapsa</taxon>
    </lineage>
</organism>
<dbReference type="SUPFAM" id="SSF46785">
    <property type="entry name" value="Winged helix' DNA-binding domain"/>
    <property type="match status" value="1"/>
</dbReference>
<dbReference type="Proteomes" id="UP001596091">
    <property type="component" value="Unassembled WGS sequence"/>
</dbReference>
<dbReference type="InterPro" id="IPR036388">
    <property type="entry name" value="WH-like_DNA-bd_sf"/>
</dbReference>
<evidence type="ECO:0000259" key="1">
    <source>
        <dbReference type="Pfam" id="PF03551"/>
    </source>
</evidence>
<dbReference type="InterPro" id="IPR005149">
    <property type="entry name" value="Tscrpt_reg_PadR_N"/>
</dbReference>
<protein>
    <submittedName>
        <fullName evidence="2">PadR family transcriptional regulator</fullName>
    </submittedName>
</protein>
<evidence type="ECO:0000313" key="3">
    <source>
        <dbReference type="Proteomes" id="UP001596091"/>
    </source>
</evidence>
<evidence type="ECO:0000313" key="2">
    <source>
        <dbReference type="EMBL" id="MFC5863544.1"/>
    </source>
</evidence>
<dbReference type="EMBL" id="JBHSPH010000005">
    <property type="protein sequence ID" value="MFC5863544.1"/>
    <property type="molecule type" value="Genomic_DNA"/>
</dbReference>
<dbReference type="Gene3D" id="1.10.10.10">
    <property type="entry name" value="Winged helix-like DNA-binding domain superfamily/Winged helix DNA-binding domain"/>
    <property type="match status" value="1"/>
</dbReference>
<dbReference type="PANTHER" id="PTHR33169:SF14">
    <property type="entry name" value="TRANSCRIPTIONAL REGULATOR RV3488"/>
    <property type="match status" value="1"/>
</dbReference>
<dbReference type="Pfam" id="PF03551">
    <property type="entry name" value="PadR"/>
    <property type="match status" value="1"/>
</dbReference>
<accession>A0ABW1EHS0</accession>
<dbReference type="RefSeq" id="WP_263340277.1">
    <property type="nucleotide sequence ID" value="NZ_JAGSYH010000005.1"/>
</dbReference>
<name>A0ABW1EHS0_9BACT</name>
<gene>
    <name evidence="2" type="ORF">ACFPT7_14655</name>
</gene>
<keyword evidence="3" id="KW-1185">Reference proteome</keyword>
<dbReference type="PANTHER" id="PTHR33169">
    <property type="entry name" value="PADR-FAMILY TRANSCRIPTIONAL REGULATOR"/>
    <property type="match status" value="1"/>
</dbReference>
<proteinExistence type="predicted"/>
<reference evidence="3" key="1">
    <citation type="journal article" date="2019" name="Int. J. Syst. Evol. Microbiol.">
        <title>The Global Catalogue of Microorganisms (GCM) 10K type strain sequencing project: providing services to taxonomists for standard genome sequencing and annotation.</title>
        <authorList>
            <consortium name="The Broad Institute Genomics Platform"/>
            <consortium name="The Broad Institute Genome Sequencing Center for Infectious Disease"/>
            <person name="Wu L."/>
            <person name="Ma J."/>
        </authorList>
    </citation>
    <scope>NUCLEOTIDE SEQUENCE [LARGE SCALE GENOMIC DNA]</scope>
    <source>
        <strain evidence="3">JCM 4087</strain>
    </source>
</reference>
<feature type="domain" description="Transcription regulator PadR N-terminal" evidence="1">
    <location>
        <begin position="23"/>
        <end position="91"/>
    </location>
</feature>
<dbReference type="InterPro" id="IPR052509">
    <property type="entry name" value="Metal_resp_DNA-bind_regulator"/>
</dbReference>